<evidence type="ECO:0000313" key="1">
    <source>
        <dbReference type="EMBL" id="CAG6532484.1"/>
    </source>
</evidence>
<proteinExistence type="predicted"/>
<protein>
    <submittedName>
        <fullName evidence="1">(northern house mosquito) hypothetical protein</fullName>
    </submittedName>
</protein>
<organism evidence="1">
    <name type="scientific">Culex pipiens</name>
    <name type="common">House mosquito</name>
    <dbReference type="NCBI Taxonomy" id="7175"/>
    <lineage>
        <taxon>Eukaryota</taxon>
        <taxon>Metazoa</taxon>
        <taxon>Ecdysozoa</taxon>
        <taxon>Arthropoda</taxon>
        <taxon>Hexapoda</taxon>
        <taxon>Insecta</taxon>
        <taxon>Pterygota</taxon>
        <taxon>Neoptera</taxon>
        <taxon>Endopterygota</taxon>
        <taxon>Diptera</taxon>
        <taxon>Nematocera</taxon>
        <taxon>Culicoidea</taxon>
        <taxon>Culicidae</taxon>
        <taxon>Culicinae</taxon>
        <taxon>Culicini</taxon>
        <taxon>Culex</taxon>
        <taxon>Culex</taxon>
    </lineage>
</organism>
<name>A0A8D8HCL6_CULPI</name>
<accession>A0A8D8HCL6</accession>
<dbReference type="EMBL" id="HBUE01313249">
    <property type="protein sequence ID" value="CAG6584356.1"/>
    <property type="molecule type" value="Transcribed_RNA"/>
</dbReference>
<dbReference type="AlphaFoldDB" id="A0A8D8HCL6"/>
<dbReference type="EMBL" id="HBUE01206946">
    <property type="protein sequence ID" value="CAG6532484.1"/>
    <property type="molecule type" value="Transcribed_RNA"/>
</dbReference>
<reference evidence="1" key="1">
    <citation type="submission" date="2021-05" db="EMBL/GenBank/DDBJ databases">
        <authorList>
            <person name="Alioto T."/>
            <person name="Alioto T."/>
            <person name="Gomez Garrido J."/>
        </authorList>
    </citation>
    <scope>NUCLEOTIDE SEQUENCE</scope>
</reference>
<sequence length="112" mass="12420">MHSLQTSWKLEASPISSATQSRIFLGSSRSSPSAEWTYTLYAWSHFFRHSRQGSSLDGRSSSASIVGAKVEKCCTTSIFDEVTSCELEVIYLHVICQQQMTAPCQQMGDSCQ</sequence>